<evidence type="ECO:0000313" key="1">
    <source>
        <dbReference type="EMBL" id="OQV16419.1"/>
    </source>
</evidence>
<reference evidence="2" key="1">
    <citation type="submission" date="2017-01" db="EMBL/GenBank/DDBJ databases">
        <title>Comparative genomics of anhydrobiosis in the tardigrade Hypsibius dujardini.</title>
        <authorList>
            <person name="Yoshida Y."/>
            <person name="Koutsovoulos G."/>
            <person name="Laetsch D."/>
            <person name="Stevens L."/>
            <person name="Kumar S."/>
            <person name="Horikawa D."/>
            <person name="Ishino K."/>
            <person name="Komine S."/>
            <person name="Tomita M."/>
            <person name="Blaxter M."/>
            <person name="Arakawa K."/>
        </authorList>
    </citation>
    <scope>NUCLEOTIDE SEQUENCE [LARGE SCALE GENOMIC DNA]</scope>
    <source>
        <strain evidence="2">Z151</strain>
    </source>
</reference>
<protein>
    <submittedName>
        <fullName evidence="1">Uncharacterized protein</fullName>
    </submittedName>
</protein>
<organism evidence="1 2">
    <name type="scientific">Hypsibius exemplaris</name>
    <name type="common">Freshwater tardigrade</name>
    <dbReference type="NCBI Taxonomy" id="2072580"/>
    <lineage>
        <taxon>Eukaryota</taxon>
        <taxon>Metazoa</taxon>
        <taxon>Ecdysozoa</taxon>
        <taxon>Tardigrada</taxon>
        <taxon>Eutardigrada</taxon>
        <taxon>Parachela</taxon>
        <taxon>Hypsibioidea</taxon>
        <taxon>Hypsibiidae</taxon>
        <taxon>Hypsibius</taxon>
    </lineage>
</organism>
<dbReference type="Proteomes" id="UP000192578">
    <property type="component" value="Unassembled WGS sequence"/>
</dbReference>
<sequence>MSQFMVGHSVQSSASRDGQLRIRSLEFFNSINSTQSFWPELELKQLELRVELELICVESGIGVELEWSWSGVGGSWSGVGIVELWKDLEWNWSLFLPQLLISGVETTPPPAVVTLINRATRPRRSSSSLSAVDHLARRLIAQDADPRSYSCGTIS</sequence>
<evidence type="ECO:0000313" key="2">
    <source>
        <dbReference type="Proteomes" id="UP000192578"/>
    </source>
</evidence>
<accession>A0A1W0WMK1</accession>
<name>A0A1W0WMK1_HYPEX</name>
<comment type="caution">
    <text evidence="1">The sequence shown here is derived from an EMBL/GenBank/DDBJ whole genome shotgun (WGS) entry which is preliminary data.</text>
</comment>
<gene>
    <name evidence="1" type="ORF">BV898_09410</name>
</gene>
<dbReference type="AlphaFoldDB" id="A0A1W0WMK1"/>
<proteinExistence type="predicted"/>
<keyword evidence="2" id="KW-1185">Reference proteome</keyword>
<dbReference type="EMBL" id="MTYJ01000074">
    <property type="protein sequence ID" value="OQV16419.1"/>
    <property type="molecule type" value="Genomic_DNA"/>
</dbReference>